<keyword evidence="5" id="KW-0539">Nucleus</keyword>
<dbReference type="SMART" id="SM00717">
    <property type="entry name" value="SANT"/>
    <property type="match status" value="3"/>
</dbReference>
<sequence>MERSMERMSFASPISHPVSAPMSALSHPSFAYSPMPMPMPVPIPNQALQHPRERAFYNDGPWQRHEDYLLSEAVTTYGTKSWKSVADFAFPDGSRDRNECMHRWRALSTVRPRQVKGPWTDEEDRKLRELVNEYGPEKWVFIASRIGSRTGKQCRERYTNHLDPRINKAPFTHEEDKRIMELYNQMGSKWAEMAKHLPGRPDNAIKNHFNTTMQRKKRRMSLPSIQHHALEHSHHPSLLNPHREPGFGHHHQQFQYRQGIASLVSGPNDQPSSRYPLHPIDSPSSHQRLLLSSVSSFRQLPIVSSFPFRPREDDATDLEGCGMAVKREVGHEDGCDELDEDNSHVQYRDLCDEDDDEEGSYDDDDMLSDRDELLSSSSDDLSIESDMDDREEYMPPQSTARVMSIENLLE</sequence>
<dbReference type="PANTHER" id="PTHR46621:SF1">
    <property type="entry name" value="SNRNA-ACTIVATING PROTEIN COMPLEX SUBUNIT 4"/>
    <property type="match status" value="1"/>
</dbReference>
<evidence type="ECO:0000256" key="3">
    <source>
        <dbReference type="ARBA" id="ARBA00023125"/>
    </source>
</evidence>
<feature type="domain" description="Myb-like" evidence="7">
    <location>
        <begin position="163"/>
        <end position="213"/>
    </location>
</feature>
<evidence type="ECO:0000256" key="4">
    <source>
        <dbReference type="ARBA" id="ARBA00023163"/>
    </source>
</evidence>
<accession>A0A9P5SI70</accession>
<organism evidence="10 11">
    <name type="scientific">Podila minutissima</name>
    <dbReference type="NCBI Taxonomy" id="64525"/>
    <lineage>
        <taxon>Eukaryota</taxon>
        <taxon>Fungi</taxon>
        <taxon>Fungi incertae sedis</taxon>
        <taxon>Mucoromycota</taxon>
        <taxon>Mortierellomycotina</taxon>
        <taxon>Mortierellomycetes</taxon>
        <taxon>Mortierellales</taxon>
        <taxon>Mortierellaceae</taxon>
        <taxon>Podila</taxon>
    </lineage>
</organism>
<dbReference type="InterPro" id="IPR001005">
    <property type="entry name" value="SANT/Myb"/>
</dbReference>
<feature type="compositionally biased region" description="Acidic residues" evidence="6">
    <location>
        <begin position="381"/>
        <end position="391"/>
    </location>
</feature>
<feature type="domain" description="Myb-like" evidence="7">
    <location>
        <begin position="111"/>
        <end position="162"/>
    </location>
</feature>
<evidence type="ECO:0000256" key="5">
    <source>
        <dbReference type="ARBA" id="ARBA00023242"/>
    </source>
</evidence>
<dbReference type="PROSITE" id="PS50090">
    <property type="entry name" value="MYB_LIKE"/>
    <property type="match status" value="3"/>
</dbReference>
<protein>
    <submittedName>
        <fullName evidence="10">Myb- protein A</fullName>
    </submittedName>
</protein>
<keyword evidence="4" id="KW-0804">Transcription</keyword>
<dbReference type="Pfam" id="PF00249">
    <property type="entry name" value="Myb_DNA-binding"/>
    <property type="match status" value="1"/>
</dbReference>
<feature type="compositionally biased region" description="Acidic residues" evidence="6">
    <location>
        <begin position="351"/>
        <end position="366"/>
    </location>
</feature>
<dbReference type="InterPro" id="IPR009057">
    <property type="entry name" value="Homeodomain-like_sf"/>
</dbReference>
<dbReference type="PROSITE" id="PS51294">
    <property type="entry name" value="HTH_MYB"/>
    <property type="match status" value="2"/>
</dbReference>
<evidence type="ECO:0000313" key="11">
    <source>
        <dbReference type="Proteomes" id="UP000696485"/>
    </source>
</evidence>
<dbReference type="Pfam" id="PF13921">
    <property type="entry name" value="Myb_DNA-bind_6"/>
    <property type="match status" value="1"/>
</dbReference>
<dbReference type="PANTHER" id="PTHR46621">
    <property type="entry name" value="SNRNA-ACTIVATING PROTEIN COMPLEX SUBUNIT 4"/>
    <property type="match status" value="1"/>
</dbReference>
<evidence type="ECO:0000256" key="2">
    <source>
        <dbReference type="ARBA" id="ARBA00023015"/>
    </source>
</evidence>
<feature type="domain" description="SANT" evidence="8">
    <location>
        <begin position="114"/>
        <end position="168"/>
    </location>
</feature>
<keyword evidence="2" id="KW-0805">Transcription regulation</keyword>
<keyword evidence="3" id="KW-0238">DNA-binding</keyword>
<evidence type="ECO:0000259" key="8">
    <source>
        <dbReference type="PROSITE" id="PS51293"/>
    </source>
</evidence>
<gene>
    <name evidence="10" type="primary">MYBL1</name>
    <name evidence="10" type="ORF">BG006_008644</name>
</gene>
<feature type="domain" description="HTH myb-type" evidence="9">
    <location>
        <begin position="167"/>
        <end position="217"/>
    </location>
</feature>
<proteinExistence type="predicted"/>
<dbReference type="FunFam" id="1.10.10.60:FF:000010">
    <property type="entry name" value="Transcriptional activator Myb isoform A"/>
    <property type="match status" value="1"/>
</dbReference>
<dbReference type="PROSITE" id="PS51293">
    <property type="entry name" value="SANT"/>
    <property type="match status" value="1"/>
</dbReference>
<dbReference type="GO" id="GO:0000978">
    <property type="term" value="F:RNA polymerase II cis-regulatory region sequence-specific DNA binding"/>
    <property type="evidence" value="ECO:0007669"/>
    <property type="project" value="TreeGrafter"/>
</dbReference>
<feature type="region of interest" description="Disordered" evidence="6">
    <location>
        <begin position="346"/>
        <end position="410"/>
    </location>
</feature>
<evidence type="ECO:0000259" key="7">
    <source>
        <dbReference type="PROSITE" id="PS50090"/>
    </source>
</evidence>
<keyword evidence="11" id="KW-1185">Reference proteome</keyword>
<feature type="domain" description="HTH myb-type" evidence="9">
    <location>
        <begin position="111"/>
        <end position="166"/>
    </location>
</feature>
<reference evidence="10" key="1">
    <citation type="journal article" date="2020" name="Fungal Divers.">
        <title>Resolving the Mortierellaceae phylogeny through synthesis of multi-gene phylogenetics and phylogenomics.</title>
        <authorList>
            <person name="Vandepol N."/>
            <person name="Liber J."/>
            <person name="Desiro A."/>
            <person name="Na H."/>
            <person name="Kennedy M."/>
            <person name="Barry K."/>
            <person name="Grigoriev I.V."/>
            <person name="Miller A.N."/>
            <person name="O'Donnell K."/>
            <person name="Stajich J.E."/>
            <person name="Bonito G."/>
        </authorList>
    </citation>
    <scope>NUCLEOTIDE SEQUENCE</scope>
    <source>
        <strain evidence="10">NVP1</strain>
    </source>
</reference>
<evidence type="ECO:0000256" key="6">
    <source>
        <dbReference type="SAM" id="MobiDB-lite"/>
    </source>
</evidence>
<evidence type="ECO:0000259" key="9">
    <source>
        <dbReference type="PROSITE" id="PS51294"/>
    </source>
</evidence>
<dbReference type="SUPFAM" id="SSF46689">
    <property type="entry name" value="Homeodomain-like"/>
    <property type="match status" value="2"/>
</dbReference>
<dbReference type="Proteomes" id="UP000696485">
    <property type="component" value="Unassembled WGS sequence"/>
</dbReference>
<keyword evidence="1" id="KW-0677">Repeat</keyword>
<dbReference type="EMBL" id="JAAAUY010000595">
    <property type="protein sequence ID" value="KAF9328122.1"/>
    <property type="molecule type" value="Genomic_DNA"/>
</dbReference>
<dbReference type="InterPro" id="IPR051575">
    <property type="entry name" value="Myb-like_DNA-bd"/>
</dbReference>
<dbReference type="CDD" id="cd00167">
    <property type="entry name" value="SANT"/>
    <property type="match status" value="3"/>
</dbReference>
<dbReference type="Gene3D" id="1.10.10.60">
    <property type="entry name" value="Homeodomain-like"/>
    <property type="match status" value="3"/>
</dbReference>
<evidence type="ECO:0000313" key="10">
    <source>
        <dbReference type="EMBL" id="KAF9328122.1"/>
    </source>
</evidence>
<comment type="caution">
    <text evidence="10">The sequence shown here is derived from an EMBL/GenBank/DDBJ whole genome shotgun (WGS) entry which is preliminary data.</text>
</comment>
<dbReference type="InterPro" id="IPR017884">
    <property type="entry name" value="SANT_dom"/>
</dbReference>
<dbReference type="GO" id="GO:0019185">
    <property type="term" value="C:snRNA-activating protein complex"/>
    <property type="evidence" value="ECO:0007669"/>
    <property type="project" value="TreeGrafter"/>
</dbReference>
<evidence type="ECO:0000256" key="1">
    <source>
        <dbReference type="ARBA" id="ARBA00022737"/>
    </source>
</evidence>
<dbReference type="GO" id="GO:0001006">
    <property type="term" value="F:RNA polymerase III type 3 promoter sequence-specific DNA binding"/>
    <property type="evidence" value="ECO:0007669"/>
    <property type="project" value="TreeGrafter"/>
</dbReference>
<name>A0A9P5SI70_9FUNG</name>
<feature type="domain" description="Myb-like" evidence="7">
    <location>
        <begin position="54"/>
        <end position="108"/>
    </location>
</feature>
<dbReference type="AlphaFoldDB" id="A0A9P5SI70"/>
<dbReference type="GO" id="GO:0042795">
    <property type="term" value="P:snRNA transcription by RNA polymerase II"/>
    <property type="evidence" value="ECO:0007669"/>
    <property type="project" value="TreeGrafter"/>
</dbReference>
<dbReference type="InterPro" id="IPR017930">
    <property type="entry name" value="Myb_dom"/>
</dbReference>
<dbReference type="GO" id="GO:0042796">
    <property type="term" value="P:snRNA transcription by RNA polymerase III"/>
    <property type="evidence" value="ECO:0007669"/>
    <property type="project" value="TreeGrafter"/>
</dbReference>